<reference evidence="7 8" key="1">
    <citation type="journal article" date="2014" name="Genome Biol. Evol.">
        <title>The secreted proteins of Achlya hypogyna and Thraustotheca clavata identify the ancestral oomycete secretome and reveal gene acquisitions by horizontal gene transfer.</title>
        <authorList>
            <person name="Misner I."/>
            <person name="Blouin N."/>
            <person name="Leonard G."/>
            <person name="Richards T.A."/>
            <person name="Lane C.E."/>
        </authorList>
    </citation>
    <scope>NUCLEOTIDE SEQUENCE [LARGE SCALE GENOMIC DNA]</scope>
    <source>
        <strain evidence="7 8">ATCC 34112</strain>
    </source>
</reference>
<evidence type="ECO:0000313" key="8">
    <source>
        <dbReference type="Proteomes" id="UP000243217"/>
    </source>
</evidence>
<protein>
    <recommendedName>
        <fullName evidence="4">Pescadillo homolog</fullName>
    </recommendedName>
</protein>
<dbReference type="GO" id="GO:0070545">
    <property type="term" value="C:PeBoW complex"/>
    <property type="evidence" value="ECO:0007669"/>
    <property type="project" value="TreeGrafter"/>
</dbReference>
<dbReference type="PANTHER" id="PTHR12221">
    <property type="entry name" value="PESCADILLO - RELATED"/>
    <property type="match status" value="1"/>
</dbReference>
<keyword evidence="3 4" id="KW-0539">Nucleus</keyword>
<feature type="region of interest" description="Disordered" evidence="5">
    <location>
        <begin position="498"/>
        <end position="575"/>
    </location>
</feature>
<comment type="function">
    <text evidence="4">Required for maturation of ribosomal RNAs and formation of the large ribosomal subunit.</text>
</comment>
<name>A0A1V9ZCB6_9STRA</name>
<dbReference type="InterPro" id="IPR010613">
    <property type="entry name" value="PES"/>
</dbReference>
<feature type="region of interest" description="Disordered" evidence="5">
    <location>
        <begin position="1"/>
        <end position="28"/>
    </location>
</feature>
<keyword evidence="1 4" id="KW-0690">Ribosome biogenesis</keyword>
<evidence type="ECO:0000256" key="2">
    <source>
        <dbReference type="ARBA" id="ARBA00022552"/>
    </source>
</evidence>
<evidence type="ECO:0000259" key="6">
    <source>
        <dbReference type="PROSITE" id="PS50172"/>
    </source>
</evidence>
<dbReference type="FunFam" id="3.40.50.10190:FF:000002">
    <property type="entry name" value="Pescadillo homolog"/>
    <property type="match status" value="1"/>
</dbReference>
<evidence type="ECO:0000256" key="1">
    <source>
        <dbReference type="ARBA" id="ARBA00022517"/>
    </source>
</evidence>
<dbReference type="OrthoDB" id="10264910at2759"/>
<keyword evidence="2 4" id="KW-0698">rRNA processing</keyword>
<dbReference type="InterPro" id="IPR036420">
    <property type="entry name" value="BRCT_dom_sf"/>
</dbReference>
<gene>
    <name evidence="7" type="ORF">THRCLA_07817</name>
</gene>
<sequence>MPTKRVKGKKKLKSIKAKQTDAHGSKRRLAKLGKEQRKGMKGTVANYITRSQAIKKLQITLKDFRRLCILKGIYPRDPKKKASGKATTYYYIKDIMHLAHEPILEKFRDFKTFMKKLKKSLGRKDISEARRKNDNKPVYELDHLVKERYPRFIDALGDLDDALCLIHLFAVMPAINGIKAKLTETCLRLVREWQNYVAVSRSLTKVFVSIKGIYYQAQVLGETITWLVPHTFTPLVDKHVDLRVMLTFLEFYEVLLKFVNFKLYTDMGIAYPPKIDLKLDGAGAQLAAMKLEKVETKGTTTDEDAVSDEEDEAVIAQQQASEERIASLMVTAEDNDAEEEVANYGSMTASLEAAFASDALAAQFVADQNAEEMHNKLFDGLRFFLSREVPAAPLEFVIRAQGGIVGWEGTGSPYGEKSELITHHIMDRPQQGHRYFNREYVQPQWIFDCVNNQSLLPLDKYLPGVSLPPHLSPFVDDAAEGYVPDYRKQLDKLKSALDVHAEAAEEESEDEVSEDEEAAYAQGLKDEAEGNVENDDFESGSEDEEEEEKSKKRPAPVTSNKPSKKQKIQAEDEELHEMAVSMMNKKAKRLYNRMQHGIGKKSEAVKALEDKKKALLAKKK</sequence>
<dbReference type="PROSITE" id="PS50172">
    <property type="entry name" value="BRCT"/>
    <property type="match status" value="1"/>
</dbReference>
<dbReference type="Pfam" id="PF06732">
    <property type="entry name" value="Pescadillo_N"/>
    <property type="match status" value="1"/>
</dbReference>
<dbReference type="GO" id="GO:0000466">
    <property type="term" value="P:maturation of 5.8S rRNA from tricistronic rRNA transcript (SSU-rRNA, 5.8S rRNA, LSU-rRNA)"/>
    <property type="evidence" value="ECO:0007669"/>
    <property type="project" value="UniProtKB-UniRule"/>
</dbReference>
<evidence type="ECO:0000256" key="4">
    <source>
        <dbReference type="HAMAP-Rule" id="MF_03028"/>
    </source>
</evidence>
<proteinExistence type="inferred from homology"/>
<dbReference type="InterPro" id="IPR001357">
    <property type="entry name" value="BRCT_dom"/>
</dbReference>
<feature type="compositionally biased region" description="Acidic residues" evidence="5">
    <location>
        <begin position="504"/>
        <end position="518"/>
    </location>
</feature>
<feature type="compositionally biased region" description="Acidic residues" evidence="5">
    <location>
        <begin position="529"/>
        <end position="547"/>
    </location>
</feature>
<dbReference type="GO" id="GO:0005654">
    <property type="term" value="C:nucleoplasm"/>
    <property type="evidence" value="ECO:0007669"/>
    <property type="project" value="UniProtKB-SubCell"/>
</dbReference>
<dbReference type="GO" id="GO:0043021">
    <property type="term" value="F:ribonucleoprotein complex binding"/>
    <property type="evidence" value="ECO:0007669"/>
    <property type="project" value="UniProtKB-UniRule"/>
</dbReference>
<dbReference type="SUPFAM" id="SSF52113">
    <property type="entry name" value="BRCT domain"/>
    <property type="match status" value="1"/>
</dbReference>
<comment type="caution">
    <text evidence="7">The sequence shown here is derived from an EMBL/GenBank/DDBJ whole genome shotgun (WGS) entry which is preliminary data.</text>
</comment>
<accession>A0A1V9ZCB6</accession>
<dbReference type="GO" id="GO:0030687">
    <property type="term" value="C:preribosome, large subunit precursor"/>
    <property type="evidence" value="ECO:0007669"/>
    <property type="project" value="UniProtKB-UniRule"/>
</dbReference>
<comment type="subcellular location">
    <subcellularLocation>
        <location evidence="4">Nucleus</location>
        <location evidence="4">Nucleolus</location>
    </subcellularLocation>
    <subcellularLocation>
        <location evidence="4">Nucleus</location>
        <location evidence="4">Nucleoplasm</location>
    </subcellularLocation>
</comment>
<dbReference type="CDD" id="cd17709">
    <property type="entry name" value="BRCT_pescadillo_like"/>
    <property type="match status" value="1"/>
</dbReference>
<keyword evidence="8" id="KW-1185">Reference proteome</keyword>
<dbReference type="AlphaFoldDB" id="A0A1V9ZCB6"/>
<dbReference type="PANTHER" id="PTHR12221:SF6">
    <property type="entry name" value="PESCADILLO HOMOLOG"/>
    <property type="match status" value="1"/>
</dbReference>
<evidence type="ECO:0000256" key="3">
    <source>
        <dbReference type="ARBA" id="ARBA00023242"/>
    </source>
</evidence>
<dbReference type="SMART" id="SM00292">
    <property type="entry name" value="BRCT"/>
    <property type="match status" value="1"/>
</dbReference>
<dbReference type="STRING" id="74557.A0A1V9ZCB6"/>
<evidence type="ECO:0000256" key="5">
    <source>
        <dbReference type="SAM" id="MobiDB-lite"/>
    </source>
</evidence>
<feature type="domain" description="BRCT" evidence="6">
    <location>
        <begin position="373"/>
        <end position="463"/>
    </location>
</feature>
<dbReference type="HAMAP" id="MF_03028">
    <property type="entry name" value="Pescadillo"/>
    <property type="match status" value="1"/>
</dbReference>
<dbReference type="GO" id="GO:0000463">
    <property type="term" value="P:maturation of LSU-rRNA from tricistronic rRNA transcript (SSU-rRNA, 5.8S rRNA, LSU-rRNA)"/>
    <property type="evidence" value="ECO:0007669"/>
    <property type="project" value="UniProtKB-UniRule"/>
</dbReference>
<organism evidence="7 8">
    <name type="scientific">Thraustotheca clavata</name>
    <dbReference type="NCBI Taxonomy" id="74557"/>
    <lineage>
        <taxon>Eukaryota</taxon>
        <taxon>Sar</taxon>
        <taxon>Stramenopiles</taxon>
        <taxon>Oomycota</taxon>
        <taxon>Saprolegniomycetes</taxon>
        <taxon>Saprolegniales</taxon>
        <taxon>Achlyaceae</taxon>
        <taxon>Thraustotheca</taxon>
    </lineage>
</organism>
<comment type="similarity">
    <text evidence="4">Belongs to the pescadillo family.</text>
</comment>
<dbReference type="EMBL" id="JNBS01002099">
    <property type="protein sequence ID" value="OQR95490.1"/>
    <property type="molecule type" value="Genomic_DNA"/>
</dbReference>
<dbReference type="GO" id="GO:0003723">
    <property type="term" value="F:RNA binding"/>
    <property type="evidence" value="ECO:0007669"/>
    <property type="project" value="TreeGrafter"/>
</dbReference>
<dbReference type="Gene3D" id="3.40.50.10190">
    <property type="entry name" value="BRCT domain"/>
    <property type="match status" value="1"/>
</dbReference>
<feature type="compositionally biased region" description="Basic residues" evidence="5">
    <location>
        <begin position="1"/>
        <end position="16"/>
    </location>
</feature>
<dbReference type="Proteomes" id="UP000243217">
    <property type="component" value="Unassembled WGS sequence"/>
</dbReference>
<evidence type="ECO:0000313" key="7">
    <source>
        <dbReference type="EMBL" id="OQR95490.1"/>
    </source>
</evidence>
<dbReference type="Pfam" id="PF16589">
    <property type="entry name" value="BRCT_2"/>
    <property type="match status" value="1"/>
</dbReference>